<dbReference type="SUPFAM" id="SSF52161">
    <property type="entry name" value="Ribosomal protein L13"/>
    <property type="match status" value="1"/>
</dbReference>
<evidence type="ECO:0000256" key="5">
    <source>
        <dbReference type="ARBA" id="ARBA00035367"/>
    </source>
</evidence>
<dbReference type="Proteomes" id="UP000225706">
    <property type="component" value="Unassembled WGS sequence"/>
</dbReference>
<proteinExistence type="inferred from homology"/>
<evidence type="ECO:0000313" key="7">
    <source>
        <dbReference type="Proteomes" id="UP000225706"/>
    </source>
</evidence>
<dbReference type="GO" id="GO:0022625">
    <property type="term" value="C:cytosolic large ribosomal subunit"/>
    <property type="evidence" value="ECO:0007669"/>
    <property type="project" value="TreeGrafter"/>
</dbReference>
<dbReference type="GO" id="GO:0003735">
    <property type="term" value="F:structural constituent of ribosome"/>
    <property type="evidence" value="ECO:0007669"/>
    <property type="project" value="InterPro"/>
</dbReference>
<dbReference type="CDD" id="cd00392">
    <property type="entry name" value="Ribosomal_L13"/>
    <property type="match status" value="1"/>
</dbReference>
<dbReference type="Pfam" id="PF00572">
    <property type="entry name" value="Ribosomal_L13"/>
    <property type="match status" value="1"/>
</dbReference>
<comment type="caution">
    <text evidence="6">The sequence shown here is derived from an EMBL/GenBank/DDBJ whole genome shotgun (WGS) entry which is preliminary data.</text>
</comment>
<dbReference type="EMBL" id="LSMT01000003">
    <property type="protein sequence ID" value="PFX34537.1"/>
    <property type="molecule type" value="Genomic_DNA"/>
</dbReference>
<protein>
    <recommendedName>
        <fullName evidence="4">Large ribosomal subunit protein uL13</fullName>
    </recommendedName>
    <alternativeName>
        <fullName evidence="5">60S ribosomal protein L13a</fullName>
    </alternativeName>
</protein>
<evidence type="ECO:0000256" key="4">
    <source>
        <dbReference type="ARBA" id="ARBA00035201"/>
    </source>
</evidence>
<dbReference type="GO" id="GO:0006412">
    <property type="term" value="P:translation"/>
    <property type="evidence" value="ECO:0007669"/>
    <property type="project" value="InterPro"/>
</dbReference>
<dbReference type="NCBIfam" id="TIGR01077">
    <property type="entry name" value="L13_A_E"/>
    <property type="match status" value="1"/>
</dbReference>
<dbReference type="PANTHER" id="PTHR11545:SF3">
    <property type="entry name" value="LARGE RIBOSOMAL SUBUNIT PROTEIN UL13"/>
    <property type="match status" value="1"/>
</dbReference>
<keyword evidence="3" id="KW-0687">Ribonucleoprotein</keyword>
<comment type="similarity">
    <text evidence="1">Belongs to the universal ribosomal protein uL13 family.</text>
</comment>
<dbReference type="OrthoDB" id="1882297at2759"/>
<sequence>MGFEKPIVIDASGHLLGRLASTIAKSLLTGQRIVVVRCEQVNISGSFFRNKLKYLDFLRKRTNTKPSRGPFHFRAPSRIVWRTVRGMIPHKNKRGTEAMNRLKVFDGVPPPHDKEKRMVVPSALRVVRLKPGRKYCVLGRLSHEVGWKYKDVLETLEEKRKAKAAVYYEHKKKVEKLKQKALQNKAEELKSVNEVLENYGY</sequence>
<name>A0A2B4T1K0_STYPI</name>
<dbReference type="Gene3D" id="3.90.1180.10">
    <property type="entry name" value="Ribosomal protein L13"/>
    <property type="match status" value="1"/>
</dbReference>
<evidence type="ECO:0000256" key="3">
    <source>
        <dbReference type="ARBA" id="ARBA00023274"/>
    </source>
</evidence>
<dbReference type="FunFam" id="6.10.250.3250:FF:000001">
    <property type="entry name" value="60S ribosomal protein L13a"/>
    <property type="match status" value="1"/>
</dbReference>
<gene>
    <name evidence="6" type="primary">RPL13A</name>
    <name evidence="6" type="ORF">AWC38_SpisGene521</name>
</gene>
<accession>A0A2B4T1K0</accession>
<keyword evidence="2 6" id="KW-0689">Ribosomal protein</keyword>
<dbReference type="InterPro" id="IPR036899">
    <property type="entry name" value="Ribosomal_uL13_sf"/>
</dbReference>
<dbReference type="STRING" id="50429.A0A2B4T1K0"/>
<dbReference type="Gene3D" id="6.10.250.3250">
    <property type="match status" value="1"/>
</dbReference>
<evidence type="ECO:0000256" key="1">
    <source>
        <dbReference type="ARBA" id="ARBA00006227"/>
    </source>
</evidence>
<dbReference type="GO" id="GO:0003729">
    <property type="term" value="F:mRNA binding"/>
    <property type="evidence" value="ECO:0007669"/>
    <property type="project" value="TreeGrafter"/>
</dbReference>
<dbReference type="InterPro" id="IPR005822">
    <property type="entry name" value="Ribosomal_uL13"/>
</dbReference>
<evidence type="ECO:0000256" key="2">
    <source>
        <dbReference type="ARBA" id="ARBA00022980"/>
    </source>
</evidence>
<dbReference type="InterPro" id="IPR005755">
    <property type="entry name" value="Ribosomal_uL13_euk/arc"/>
</dbReference>
<dbReference type="AlphaFoldDB" id="A0A2B4T1K0"/>
<dbReference type="GO" id="GO:0017148">
    <property type="term" value="P:negative regulation of translation"/>
    <property type="evidence" value="ECO:0007669"/>
    <property type="project" value="TreeGrafter"/>
</dbReference>
<dbReference type="HAMAP" id="MF_01366">
    <property type="entry name" value="Ribosomal_uL13"/>
    <property type="match status" value="1"/>
</dbReference>
<reference evidence="7" key="1">
    <citation type="journal article" date="2017" name="bioRxiv">
        <title>Comparative analysis of the genomes of Stylophora pistillata and Acropora digitifera provides evidence for extensive differences between species of corals.</title>
        <authorList>
            <person name="Voolstra C.R."/>
            <person name="Li Y."/>
            <person name="Liew Y.J."/>
            <person name="Baumgarten S."/>
            <person name="Zoccola D."/>
            <person name="Flot J.-F."/>
            <person name="Tambutte S."/>
            <person name="Allemand D."/>
            <person name="Aranda M."/>
        </authorList>
    </citation>
    <scope>NUCLEOTIDE SEQUENCE [LARGE SCALE GENOMIC DNA]</scope>
</reference>
<dbReference type="FunFam" id="3.90.1180.10:FF:000002">
    <property type="entry name" value="60S ribosomal protein L16"/>
    <property type="match status" value="1"/>
</dbReference>
<keyword evidence="7" id="KW-1185">Reference proteome</keyword>
<evidence type="ECO:0000313" key="6">
    <source>
        <dbReference type="EMBL" id="PFX34537.1"/>
    </source>
</evidence>
<dbReference type="PANTHER" id="PTHR11545">
    <property type="entry name" value="RIBOSOMAL PROTEIN L13"/>
    <property type="match status" value="1"/>
</dbReference>
<organism evidence="6 7">
    <name type="scientific">Stylophora pistillata</name>
    <name type="common">Smooth cauliflower coral</name>
    <dbReference type="NCBI Taxonomy" id="50429"/>
    <lineage>
        <taxon>Eukaryota</taxon>
        <taxon>Metazoa</taxon>
        <taxon>Cnidaria</taxon>
        <taxon>Anthozoa</taxon>
        <taxon>Hexacorallia</taxon>
        <taxon>Scleractinia</taxon>
        <taxon>Astrocoeniina</taxon>
        <taxon>Pocilloporidae</taxon>
        <taxon>Stylophora</taxon>
    </lineage>
</organism>